<keyword evidence="4" id="KW-1185">Reference proteome</keyword>
<dbReference type="AlphaFoldDB" id="A0A1L9VUF1"/>
<reference evidence="4" key="1">
    <citation type="journal article" date="2017" name="Genome Biol.">
        <title>Comparative genomics reveals high biological diversity and specific adaptations in the industrially and medically important fungal genus Aspergillus.</title>
        <authorList>
            <person name="de Vries R.P."/>
            <person name="Riley R."/>
            <person name="Wiebenga A."/>
            <person name="Aguilar-Osorio G."/>
            <person name="Amillis S."/>
            <person name="Uchima C.A."/>
            <person name="Anderluh G."/>
            <person name="Asadollahi M."/>
            <person name="Askin M."/>
            <person name="Barry K."/>
            <person name="Battaglia E."/>
            <person name="Bayram O."/>
            <person name="Benocci T."/>
            <person name="Braus-Stromeyer S.A."/>
            <person name="Caldana C."/>
            <person name="Canovas D."/>
            <person name="Cerqueira G.C."/>
            <person name="Chen F."/>
            <person name="Chen W."/>
            <person name="Choi C."/>
            <person name="Clum A."/>
            <person name="Dos Santos R.A."/>
            <person name="Damasio A.R."/>
            <person name="Diallinas G."/>
            <person name="Emri T."/>
            <person name="Fekete E."/>
            <person name="Flipphi M."/>
            <person name="Freyberg S."/>
            <person name="Gallo A."/>
            <person name="Gournas C."/>
            <person name="Habgood R."/>
            <person name="Hainaut M."/>
            <person name="Harispe M.L."/>
            <person name="Henrissat B."/>
            <person name="Hilden K.S."/>
            <person name="Hope R."/>
            <person name="Hossain A."/>
            <person name="Karabika E."/>
            <person name="Karaffa L."/>
            <person name="Karanyi Z."/>
            <person name="Krasevec N."/>
            <person name="Kuo A."/>
            <person name="Kusch H."/>
            <person name="LaButti K."/>
            <person name="Lagendijk E.L."/>
            <person name="Lapidus A."/>
            <person name="Levasseur A."/>
            <person name="Lindquist E."/>
            <person name="Lipzen A."/>
            <person name="Logrieco A.F."/>
            <person name="MacCabe A."/>
            <person name="Maekelae M.R."/>
            <person name="Malavazi I."/>
            <person name="Melin P."/>
            <person name="Meyer V."/>
            <person name="Mielnichuk N."/>
            <person name="Miskei M."/>
            <person name="Molnar A.P."/>
            <person name="Mule G."/>
            <person name="Ngan C.Y."/>
            <person name="Orejas M."/>
            <person name="Orosz E."/>
            <person name="Ouedraogo J.P."/>
            <person name="Overkamp K.M."/>
            <person name="Park H.-S."/>
            <person name="Perrone G."/>
            <person name="Piumi F."/>
            <person name="Punt P.J."/>
            <person name="Ram A.F."/>
            <person name="Ramon A."/>
            <person name="Rauscher S."/>
            <person name="Record E."/>
            <person name="Riano-Pachon D.M."/>
            <person name="Robert V."/>
            <person name="Roehrig J."/>
            <person name="Ruller R."/>
            <person name="Salamov A."/>
            <person name="Salih N.S."/>
            <person name="Samson R.A."/>
            <person name="Sandor E."/>
            <person name="Sanguinetti M."/>
            <person name="Schuetze T."/>
            <person name="Sepcic K."/>
            <person name="Shelest E."/>
            <person name="Sherlock G."/>
            <person name="Sophianopoulou V."/>
            <person name="Squina F.M."/>
            <person name="Sun H."/>
            <person name="Susca A."/>
            <person name="Todd R.B."/>
            <person name="Tsang A."/>
            <person name="Unkles S.E."/>
            <person name="van de Wiele N."/>
            <person name="van Rossen-Uffink D."/>
            <person name="Oliveira J.V."/>
            <person name="Vesth T.C."/>
            <person name="Visser J."/>
            <person name="Yu J.-H."/>
            <person name="Zhou M."/>
            <person name="Andersen M.R."/>
            <person name="Archer D.B."/>
            <person name="Baker S.E."/>
            <person name="Benoit I."/>
            <person name="Brakhage A.A."/>
            <person name="Braus G.H."/>
            <person name="Fischer R."/>
            <person name="Frisvad J.C."/>
            <person name="Goldman G.H."/>
            <person name="Houbraken J."/>
            <person name="Oakley B."/>
            <person name="Pocsi I."/>
            <person name="Scazzocchio C."/>
            <person name="Seiboth B."/>
            <person name="vanKuyk P.A."/>
            <person name="Wortman J."/>
            <person name="Dyer P.S."/>
            <person name="Grigoriev I.V."/>
        </authorList>
    </citation>
    <scope>NUCLEOTIDE SEQUENCE [LARGE SCALE GENOMIC DNA]</scope>
    <source>
        <strain evidence="4">CBS 516.65</strain>
    </source>
</reference>
<dbReference type="OrthoDB" id="5416097at2759"/>
<dbReference type="EMBL" id="KV878890">
    <property type="protein sequence ID" value="OJJ87535.1"/>
    <property type="molecule type" value="Genomic_DNA"/>
</dbReference>
<dbReference type="RefSeq" id="XP_022404218.1">
    <property type="nucleotide sequence ID" value="XM_022543178.1"/>
</dbReference>
<sequence>MLQMNVLCNFKLGAKWLAKRVPNSSHEPGTRSEQKEKTALLEAAHIYTFSLRKNSKSGQDGYNSFWGMLRYFWSSERVRRWEEAILGPQNTETCENLIYLSPSLHTYWSLAHFALQPIYLSDDRKVLQRIAAMSGPGEIEDKDTTDDDDEASPKVFSSNNVNASDMADLLRDSASFNYPRLEDMTPSTPTKILRARPQRQSVQPLDLDSPLHLMKSSPHKGKQKLHSGSPSRALDFHYGNRIRSENRR</sequence>
<evidence type="ECO:0000256" key="1">
    <source>
        <dbReference type="SAM" id="MobiDB-lite"/>
    </source>
</evidence>
<feature type="domain" description="HNH nuclease" evidence="2">
    <location>
        <begin position="38"/>
        <end position="115"/>
    </location>
</feature>
<accession>A0A1L9VUF1</accession>
<gene>
    <name evidence="3" type="ORF">ASPGLDRAFT_22387</name>
</gene>
<evidence type="ECO:0000313" key="3">
    <source>
        <dbReference type="EMBL" id="OJJ87535.1"/>
    </source>
</evidence>
<dbReference type="InterPro" id="IPR003615">
    <property type="entry name" value="HNH_nuc"/>
</dbReference>
<feature type="region of interest" description="Disordered" evidence="1">
    <location>
        <begin position="137"/>
        <end position="159"/>
    </location>
</feature>
<evidence type="ECO:0000259" key="2">
    <source>
        <dbReference type="Pfam" id="PF13391"/>
    </source>
</evidence>
<dbReference type="VEuPathDB" id="FungiDB:ASPGLDRAFT_22387"/>
<evidence type="ECO:0000313" key="4">
    <source>
        <dbReference type="Proteomes" id="UP000184300"/>
    </source>
</evidence>
<dbReference type="GeneID" id="34459439"/>
<proteinExistence type="predicted"/>
<dbReference type="Proteomes" id="UP000184300">
    <property type="component" value="Unassembled WGS sequence"/>
</dbReference>
<organism evidence="3 4">
    <name type="scientific">Aspergillus glaucus CBS 516.65</name>
    <dbReference type="NCBI Taxonomy" id="1160497"/>
    <lineage>
        <taxon>Eukaryota</taxon>
        <taxon>Fungi</taxon>
        <taxon>Dikarya</taxon>
        <taxon>Ascomycota</taxon>
        <taxon>Pezizomycotina</taxon>
        <taxon>Eurotiomycetes</taxon>
        <taxon>Eurotiomycetidae</taxon>
        <taxon>Eurotiales</taxon>
        <taxon>Aspergillaceae</taxon>
        <taxon>Aspergillus</taxon>
        <taxon>Aspergillus subgen. Aspergillus</taxon>
    </lineage>
</organism>
<dbReference type="STRING" id="1160497.A0A1L9VUF1"/>
<name>A0A1L9VUF1_ASPGL</name>
<protein>
    <recommendedName>
        <fullName evidence="2">HNH nuclease domain-containing protein</fullName>
    </recommendedName>
</protein>
<dbReference type="Pfam" id="PF13391">
    <property type="entry name" value="HNH_2"/>
    <property type="match status" value="1"/>
</dbReference>
<feature type="compositionally biased region" description="Acidic residues" evidence="1">
    <location>
        <begin position="138"/>
        <end position="150"/>
    </location>
</feature>
<feature type="region of interest" description="Disordered" evidence="1">
    <location>
        <begin position="179"/>
        <end position="248"/>
    </location>
</feature>